<comment type="caution">
    <text evidence="1">The sequence shown here is derived from an EMBL/GenBank/DDBJ whole genome shotgun (WGS) entry which is preliminary data.</text>
</comment>
<protein>
    <submittedName>
        <fullName evidence="1">Outer membrane protein with beta-barrel domain</fullName>
    </submittedName>
</protein>
<sequence length="194" mass="21636">MYFHRFGAKYFMKKISLLLAVFLWSLGLMAQGTKLSLGGGYAFAKGQQSKERGTGYRINGVYEIHPYRSMVSHGFTLSYATTQSDFQRNNNDFVQEITHIPFTYTPKLMFSEEDSKAYLKGALGLQYSMSNVTGSSSVRKENDFGFYGGLAGGIELAISYFAFINMEYEVGYVSNGFLDNGLLHSAQLGIGVKF</sequence>
<accession>A0A2T0WVX8</accession>
<dbReference type="AlphaFoldDB" id="A0A2T0WVX8"/>
<proteinExistence type="predicted"/>
<dbReference type="Proteomes" id="UP000238157">
    <property type="component" value="Unassembled WGS sequence"/>
</dbReference>
<evidence type="ECO:0000313" key="1">
    <source>
        <dbReference type="EMBL" id="PRY90846.1"/>
    </source>
</evidence>
<dbReference type="SUPFAM" id="SSF56925">
    <property type="entry name" value="OMPA-like"/>
    <property type="match status" value="1"/>
</dbReference>
<organism evidence="1 2">
    <name type="scientific">Mongoliibacter ruber</name>
    <dbReference type="NCBI Taxonomy" id="1750599"/>
    <lineage>
        <taxon>Bacteria</taxon>
        <taxon>Pseudomonadati</taxon>
        <taxon>Bacteroidota</taxon>
        <taxon>Cytophagia</taxon>
        <taxon>Cytophagales</taxon>
        <taxon>Cyclobacteriaceae</taxon>
        <taxon>Mongoliibacter</taxon>
    </lineage>
</organism>
<reference evidence="1 2" key="1">
    <citation type="submission" date="2018-03" db="EMBL/GenBank/DDBJ databases">
        <title>Genomic Encyclopedia of Archaeal and Bacterial Type Strains, Phase II (KMG-II): from individual species to whole genera.</title>
        <authorList>
            <person name="Goeker M."/>
        </authorList>
    </citation>
    <scope>NUCLEOTIDE SEQUENCE [LARGE SCALE GENOMIC DNA]</scope>
    <source>
        <strain evidence="1 2">DSM 27929</strain>
    </source>
</reference>
<keyword evidence="2" id="KW-1185">Reference proteome</keyword>
<name>A0A2T0WVX8_9BACT</name>
<gene>
    <name evidence="1" type="ORF">CLW00_101521</name>
</gene>
<dbReference type="Gene3D" id="2.40.160.20">
    <property type="match status" value="1"/>
</dbReference>
<dbReference type="InterPro" id="IPR011250">
    <property type="entry name" value="OMP/PagP_B-barrel"/>
</dbReference>
<evidence type="ECO:0000313" key="2">
    <source>
        <dbReference type="Proteomes" id="UP000238157"/>
    </source>
</evidence>
<dbReference type="EMBL" id="PVTR01000001">
    <property type="protein sequence ID" value="PRY90846.1"/>
    <property type="molecule type" value="Genomic_DNA"/>
</dbReference>